<keyword evidence="1" id="KW-0472">Membrane</keyword>
<proteinExistence type="predicted"/>
<dbReference type="EMBL" id="LT965929">
    <property type="protein sequence ID" value="SOU42591.1"/>
    <property type="molecule type" value="Genomic_DNA"/>
</dbReference>
<evidence type="ECO:0000313" key="4">
    <source>
        <dbReference type="Proteomes" id="UP000238288"/>
    </source>
</evidence>
<organism evidence="3 4">
    <name type="scientific">Pseudoalteromonas carrageenovora IAM 12662</name>
    <dbReference type="NCBI Taxonomy" id="1314868"/>
    <lineage>
        <taxon>Bacteria</taxon>
        <taxon>Pseudomonadati</taxon>
        <taxon>Pseudomonadota</taxon>
        <taxon>Gammaproteobacteria</taxon>
        <taxon>Alteromonadales</taxon>
        <taxon>Pseudoalteromonadaceae</taxon>
        <taxon>Pseudoalteromonas</taxon>
    </lineage>
</organism>
<dbReference type="EMBL" id="AQGW01000025">
    <property type="protein sequence ID" value="MBE0384198.1"/>
    <property type="molecule type" value="Genomic_DNA"/>
</dbReference>
<dbReference type="Proteomes" id="UP000615003">
    <property type="component" value="Unassembled WGS sequence"/>
</dbReference>
<reference evidence="2 5" key="1">
    <citation type="submission" date="2015-06" db="EMBL/GenBank/DDBJ databases">
        <title>Genome sequence of Pseudoalteromonas carrageenovora.</title>
        <authorList>
            <person name="Xie B.-B."/>
            <person name="Rong J.-C."/>
            <person name="Qin Q.-L."/>
            <person name="Zhang Y.-Z."/>
        </authorList>
    </citation>
    <scope>NUCLEOTIDE SEQUENCE [LARGE SCALE GENOMIC DNA]</scope>
    <source>
        <strain evidence="2 5">IAM 12662</strain>
    </source>
</reference>
<dbReference type="AlphaFoldDB" id="A0A2K4XE62"/>
<keyword evidence="1" id="KW-1133">Transmembrane helix</keyword>
<dbReference type="GeneID" id="93665300"/>
<evidence type="ECO:0000313" key="3">
    <source>
        <dbReference type="EMBL" id="SOU42591.1"/>
    </source>
</evidence>
<evidence type="ECO:0000313" key="2">
    <source>
        <dbReference type="EMBL" id="MBE0384198.1"/>
    </source>
</evidence>
<dbReference type="Proteomes" id="UP000238288">
    <property type="component" value="Chromosome PCAR9b"/>
</dbReference>
<reference evidence="3 4" key="2">
    <citation type="submission" date="2017-11" db="EMBL/GenBank/DDBJ databases">
        <authorList>
            <person name="Han C.G."/>
        </authorList>
    </citation>
    <scope>NUCLEOTIDE SEQUENCE [LARGE SCALE GENOMIC DNA]</scope>
    <source>
        <strain evidence="4">ATCC 43555</strain>
        <strain evidence="3">ATCC43555</strain>
    </source>
</reference>
<protein>
    <submittedName>
        <fullName evidence="3">Uncharacterized protein</fullName>
    </submittedName>
</protein>
<name>A0A2K4XE62_PSEVC</name>
<keyword evidence="5" id="KW-1185">Reference proteome</keyword>
<dbReference type="RefSeq" id="WP_104643762.1">
    <property type="nucleotide sequence ID" value="NZ_AQGW01000025.1"/>
</dbReference>
<dbReference type="OrthoDB" id="6398263at2"/>
<evidence type="ECO:0000256" key="1">
    <source>
        <dbReference type="SAM" id="Phobius"/>
    </source>
</evidence>
<sequence length="339" mass="37522">MALEIRICLDAVTAEVVKCKTDKEDTFSKDNNHIKSDVITSGTPYIWRKEYSQFSDNPTSEQKNILRQFSLLPAQSKRNIAGMLRDFGSETLLAISDFQAQVIPFLESNTHAIVGSGATSIEARSSKFVDLAIKYEASLKDIRAAHKSGMPKYHMVALEQKALAIFKDLQVKYQAELQRFMNTNRASRRGTVWSNPDRGVHIAKSARHSSKLDISSTAELNKIKRLENNARWLGYGMIAVDAVVRGVSVYSDYKNGGNLQRSISTELASFGAATATGIYVGTVTTTALSSLLMLTPYGWVIALGVGLYVGFAASNEMSKFMKQTSENIYDRKPIFEGVF</sequence>
<gene>
    <name evidence="3" type="ORF">PCAR9_B0104</name>
    <name evidence="2" type="ORF">PCARR_b0138</name>
</gene>
<accession>A0A2K4XE62</accession>
<keyword evidence="1" id="KW-0812">Transmembrane</keyword>
<feature type="transmembrane region" description="Helical" evidence="1">
    <location>
        <begin position="294"/>
        <end position="313"/>
    </location>
</feature>
<evidence type="ECO:0000313" key="5">
    <source>
        <dbReference type="Proteomes" id="UP000615003"/>
    </source>
</evidence>